<evidence type="ECO:0000259" key="1">
    <source>
        <dbReference type="Pfam" id="PF01425"/>
    </source>
</evidence>
<dbReference type="InterPro" id="IPR036928">
    <property type="entry name" value="AS_sf"/>
</dbReference>
<keyword evidence="3" id="KW-1185">Reference proteome</keyword>
<reference evidence="2 3" key="1">
    <citation type="submission" date="2019-07" db="EMBL/GenBank/DDBJ databases">
        <title>Qingshengfaniella alkalisoli gen. nov., sp. nov., isolated from saline soil.</title>
        <authorList>
            <person name="Xu L."/>
            <person name="Huang X.-X."/>
            <person name="Sun J.-Q."/>
        </authorList>
    </citation>
    <scope>NUCLEOTIDE SEQUENCE [LARGE SCALE GENOMIC DNA]</scope>
    <source>
        <strain evidence="2 3">DSM 27279</strain>
    </source>
</reference>
<sequence>MRQWHELGLRELAEEVASGRTRAVDVAAHFVDRVAGLNPALNAIVRFDRQRVLEEAAAVDRRVADGAALPLAGVPFTVKDNLWVEGYRIAQGSRLFEDFVAPRDAWVVARLRELGGVMLGITNCPEFACKGVTNSPLHGATRHPLDPRLTPGGSSGGAVAALAQGLGLVAVGTDAGGSTRRPAAHCGLVGLKPSAGTIPHPWGFAEPNFGFSVIGLMTRQVADAALLFELLARYDAGDPAGVPILYETGWVDAPLRATDGLRVAWSPGLGCGFAMDDDVREAFARRIQALRAAGWRIADADPVWPPGVHEYPLVALQQAGLYRLYGERLAAERERIDPDLVAQIEAGARHGPAVIAAALRLQEGIRGAMARFFESWDVLLCPAAPVTAWPLAEPYPATIGGRPATSRGHAAFTPLFNYAGVPACAVPAGSVRGLPVGLQVVAPRFEDARALRMAAVIEALG</sequence>
<dbReference type="InterPro" id="IPR023631">
    <property type="entry name" value="Amidase_dom"/>
</dbReference>
<protein>
    <submittedName>
        <fullName evidence="2">Amidase</fullName>
    </submittedName>
</protein>
<accession>A0A556B1Y3</accession>
<dbReference type="GO" id="GO:0003824">
    <property type="term" value="F:catalytic activity"/>
    <property type="evidence" value="ECO:0007669"/>
    <property type="project" value="InterPro"/>
</dbReference>
<dbReference type="InterPro" id="IPR000120">
    <property type="entry name" value="Amidase"/>
</dbReference>
<evidence type="ECO:0000313" key="3">
    <source>
        <dbReference type="Proteomes" id="UP000318405"/>
    </source>
</evidence>
<dbReference type="Proteomes" id="UP000318405">
    <property type="component" value="Unassembled WGS sequence"/>
</dbReference>
<dbReference type="EMBL" id="VLTJ01000001">
    <property type="protein sequence ID" value="TSH99172.1"/>
    <property type="molecule type" value="Genomic_DNA"/>
</dbReference>
<dbReference type="Gene3D" id="3.90.1300.10">
    <property type="entry name" value="Amidase signature (AS) domain"/>
    <property type="match status" value="1"/>
</dbReference>
<organism evidence="2 3">
    <name type="scientific">Verticiella sediminum</name>
    <dbReference type="NCBI Taxonomy" id="1247510"/>
    <lineage>
        <taxon>Bacteria</taxon>
        <taxon>Pseudomonadati</taxon>
        <taxon>Pseudomonadota</taxon>
        <taxon>Betaproteobacteria</taxon>
        <taxon>Burkholderiales</taxon>
        <taxon>Alcaligenaceae</taxon>
        <taxon>Verticiella</taxon>
    </lineage>
</organism>
<dbReference type="RefSeq" id="WP_143946081.1">
    <property type="nucleotide sequence ID" value="NZ_BAABMB010000001.1"/>
</dbReference>
<dbReference type="SUPFAM" id="SSF75304">
    <property type="entry name" value="Amidase signature (AS) enzymes"/>
    <property type="match status" value="1"/>
</dbReference>
<proteinExistence type="predicted"/>
<feature type="domain" description="Amidase" evidence="1">
    <location>
        <begin position="26"/>
        <end position="450"/>
    </location>
</feature>
<dbReference type="AlphaFoldDB" id="A0A556B1Y3"/>
<comment type="caution">
    <text evidence="2">The sequence shown here is derived from an EMBL/GenBank/DDBJ whole genome shotgun (WGS) entry which is preliminary data.</text>
</comment>
<gene>
    <name evidence="2" type="ORF">FOZ76_00085</name>
</gene>
<dbReference type="PANTHER" id="PTHR11895:SF151">
    <property type="entry name" value="GLUTAMYL-TRNA(GLN) AMIDOTRANSFERASE SUBUNIT A"/>
    <property type="match status" value="1"/>
</dbReference>
<evidence type="ECO:0000313" key="2">
    <source>
        <dbReference type="EMBL" id="TSH99172.1"/>
    </source>
</evidence>
<name>A0A556B1Y3_9BURK</name>
<dbReference type="OrthoDB" id="8576090at2"/>
<dbReference type="PANTHER" id="PTHR11895">
    <property type="entry name" value="TRANSAMIDASE"/>
    <property type="match status" value="1"/>
</dbReference>
<dbReference type="Pfam" id="PF01425">
    <property type="entry name" value="Amidase"/>
    <property type="match status" value="1"/>
</dbReference>